<dbReference type="VEuPathDB" id="PiroplasmaDB:BBOV_IV004045"/>
<dbReference type="EMBL" id="AK442171">
    <property type="protein sequence ID" value="BAN65965.1"/>
    <property type="molecule type" value="mRNA"/>
</dbReference>
<proteinExistence type="evidence at transcript level"/>
<organism evidence="2">
    <name type="scientific">Babesia bovis</name>
    <dbReference type="NCBI Taxonomy" id="5865"/>
    <lineage>
        <taxon>Eukaryota</taxon>
        <taxon>Sar</taxon>
        <taxon>Alveolata</taxon>
        <taxon>Apicomplexa</taxon>
        <taxon>Aconoidasida</taxon>
        <taxon>Piroplasmida</taxon>
        <taxon>Babesiidae</taxon>
        <taxon>Babesia</taxon>
    </lineage>
</organism>
<keyword evidence="1" id="KW-0812">Transmembrane</keyword>
<dbReference type="AlphaFoldDB" id="S6CAN2"/>
<sequence length="57" mass="6360">MSGNGQPGYVAFIILGVLVFGGFLCYNYNIFGMKDFIRKMPSLSTENRLVPIPRKTS</sequence>
<evidence type="ECO:0000256" key="1">
    <source>
        <dbReference type="SAM" id="Phobius"/>
    </source>
</evidence>
<accession>S6CAN2</accession>
<protein>
    <submittedName>
        <fullName evidence="2">Uncharacterized protein</fullName>
    </submittedName>
</protein>
<keyword evidence="1" id="KW-0472">Membrane</keyword>
<name>S6CAN2_BABBO</name>
<reference evidence="2" key="1">
    <citation type="journal article" date="2014" name="BMC Genomics">
        <title>The Babesia bovis gene and promoter model: an update from full-length EST analysis.</title>
        <authorList>
            <person name="Yamagishi J."/>
            <person name="Wakaguri H."/>
            <person name="Yokoyama N."/>
            <person name="Yamashita R."/>
            <person name="Suzuki Y."/>
            <person name="Xuan X."/>
            <person name="Igarashi I."/>
        </authorList>
    </citation>
    <scope>NUCLEOTIDE SEQUENCE</scope>
    <source>
        <strain evidence="2">Texas</strain>
    </source>
</reference>
<keyword evidence="1" id="KW-1133">Transmembrane helix</keyword>
<evidence type="ECO:0000313" key="2">
    <source>
        <dbReference type="EMBL" id="BAN65965.1"/>
    </source>
</evidence>
<feature type="transmembrane region" description="Helical" evidence="1">
    <location>
        <begin position="6"/>
        <end position="30"/>
    </location>
</feature>